<dbReference type="SUPFAM" id="SSF52374">
    <property type="entry name" value="Nucleotidylyl transferase"/>
    <property type="match status" value="1"/>
</dbReference>
<evidence type="ECO:0000256" key="3">
    <source>
        <dbReference type="ARBA" id="ARBA00011245"/>
    </source>
</evidence>
<dbReference type="GO" id="GO:0004814">
    <property type="term" value="F:arginine-tRNA ligase activity"/>
    <property type="evidence" value="ECO:0007669"/>
    <property type="project" value="UniProtKB-UniRule"/>
</dbReference>
<evidence type="ECO:0000256" key="6">
    <source>
        <dbReference type="ARBA" id="ARBA00022741"/>
    </source>
</evidence>
<dbReference type="Proteomes" id="UP000323521">
    <property type="component" value="Chromosome"/>
</dbReference>
<dbReference type="InterPro" id="IPR001278">
    <property type="entry name" value="Arg-tRNA-ligase"/>
</dbReference>
<evidence type="ECO:0000259" key="13">
    <source>
        <dbReference type="SMART" id="SM00836"/>
    </source>
</evidence>
<dbReference type="InterPro" id="IPR009080">
    <property type="entry name" value="tRNAsynth_Ia_anticodon-bd"/>
</dbReference>
<dbReference type="CDD" id="cd00671">
    <property type="entry name" value="ArgRS_core"/>
    <property type="match status" value="1"/>
</dbReference>
<dbReference type="FunFam" id="1.10.730.10:FF:000008">
    <property type="entry name" value="Arginine--tRNA ligase"/>
    <property type="match status" value="1"/>
</dbReference>
<keyword evidence="8 11" id="KW-0648">Protein biosynthesis</keyword>
<keyword evidence="9 11" id="KW-0030">Aminoacyl-tRNA synthetase</keyword>
<keyword evidence="16" id="KW-1185">Reference proteome</keyword>
<evidence type="ECO:0000313" key="15">
    <source>
        <dbReference type="EMBL" id="ATW28641.1"/>
    </source>
</evidence>
<dbReference type="SUPFAM" id="SSF47323">
    <property type="entry name" value="Anticodon-binding domain of a subclass of class I aminoacyl-tRNA synthetases"/>
    <property type="match status" value="1"/>
</dbReference>
<dbReference type="InterPro" id="IPR008909">
    <property type="entry name" value="DALR_anticod-bd"/>
</dbReference>
<evidence type="ECO:0000256" key="7">
    <source>
        <dbReference type="ARBA" id="ARBA00022840"/>
    </source>
</evidence>
<dbReference type="KEGG" id="fwa:DCMF_15575"/>
<dbReference type="Pfam" id="PF05746">
    <property type="entry name" value="DALR_1"/>
    <property type="match status" value="1"/>
</dbReference>
<evidence type="ECO:0000256" key="9">
    <source>
        <dbReference type="ARBA" id="ARBA00023146"/>
    </source>
</evidence>
<comment type="similarity">
    <text evidence="2 11 12">Belongs to the class-I aminoacyl-tRNA synthetase family.</text>
</comment>
<feature type="domain" description="DALR anticodon binding" evidence="13">
    <location>
        <begin position="438"/>
        <end position="558"/>
    </location>
</feature>
<evidence type="ECO:0000256" key="12">
    <source>
        <dbReference type="RuleBase" id="RU363038"/>
    </source>
</evidence>
<comment type="subunit">
    <text evidence="3 11">Monomer.</text>
</comment>
<feature type="short sequence motif" description="'HIGH' region" evidence="11">
    <location>
        <begin position="133"/>
        <end position="143"/>
    </location>
</feature>
<gene>
    <name evidence="11" type="primary">argS</name>
    <name evidence="15" type="ORF">DCMF_15575</name>
</gene>
<organism evidence="15 16">
    <name type="scientific">Formimonas warabiya</name>
    <dbReference type="NCBI Taxonomy" id="1761012"/>
    <lineage>
        <taxon>Bacteria</taxon>
        <taxon>Bacillati</taxon>
        <taxon>Bacillota</taxon>
        <taxon>Clostridia</taxon>
        <taxon>Eubacteriales</taxon>
        <taxon>Peptococcaceae</taxon>
        <taxon>Candidatus Formimonas</taxon>
    </lineage>
</organism>
<dbReference type="SUPFAM" id="SSF55190">
    <property type="entry name" value="Arginyl-tRNA synthetase (ArgRS), N-terminal 'additional' domain"/>
    <property type="match status" value="1"/>
</dbReference>
<dbReference type="PRINTS" id="PR01038">
    <property type="entry name" value="TRNASYNTHARG"/>
</dbReference>
<dbReference type="InterPro" id="IPR005148">
    <property type="entry name" value="Arg-tRNA-synth_N"/>
</dbReference>
<sequence length="558" mass="63069">MVENMENQIKGQIEQAAQKAKAAGQLDFSALPDFVLEVPREKMHGDFATNIAMLMAKEARLAPRKIAEIMVGHFSTEGTWIDRIEIAGPGFINFYLNHTWVYDVLPVILEQDDAYGKSKVGKGKKVQVEFVSANPTGVLHMGNARGAALGDSLASVLAAAGFDVSREFYINDTGNQIEKFAKSLEARYLQLLGQEVPFPEDGYHGEDLIDTMKNLIQKVGDKYQNMDDALRREFLVRYALDEKISSIRKVLEDFGVHYDVWFSEQTLHDSGEVEKVIAELKKKGHIYENEGAIWFNTTQFGDEKDEVLVRSNGVPTYFAADIAYHKNKFKRGFEQVINIWGADHHGHVARMKGAVKVLGYDPDQLTVILMQLVRLFRDGEIVRMSKRTGTYVTLNELMEDVGRDAARYFFIMRSPDSQMDFDLDLAKSQSADNPVFYVQYAHARICSILRQAEEMGYQWPDLSQVDFKVLSDPSEIALIRKMADLPDEIVSAALNMAPHRMTSFAHDLASLFHGFYTNCRVLTEETEIRNARLLLTKATGICIRNVLRLIGVTAPERM</sequence>
<dbReference type="FunFam" id="3.40.50.620:FF:000062">
    <property type="entry name" value="Arginine--tRNA ligase"/>
    <property type="match status" value="1"/>
</dbReference>
<dbReference type="InterPro" id="IPR036695">
    <property type="entry name" value="Arg-tRNA-synth_N_sf"/>
</dbReference>
<comment type="subcellular location">
    <subcellularLocation>
        <location evidence="1 11">Cytoplasm</location>
    </subcellularLocation>
</comment>
<keyword evidence="6 11" id="KW-0547">Nucleotide-binding</keyword>
<dbReference type="PANTHER" id="PTHR11956">
    <property type="entry name" value="ARGINYL-TRNA SYNTHETASE"/>
    <property type="match status" value="1"/>
</dbReference>
<name>A0A3G1L1V7_FORW1</name>
<evidence type="ECO:0000256" key="8">
    <source>
        <dbReference type="ARBA" id="ARBA00022917"/>
    </source>
</evidence>
<feature type="domain" description="Arginyl tRNA synthetase N-terminal" evidence="14">
    <location>
        <begin position="7"/>
        <end position="96"/>
    </location>
</feature>
<comment type="catalytic activity">
    <reaction evidence="10 11">
        <text>tRNA(Arg) + L-arginine + ATP = L-arginyl-tRNA(Arg) + AMP + diphosphate</text>
        <dbReference type="Rhea" id="RHEA:20301"/>
        <dbReference type="Rhea" id="RHEA-COMP:9658"/>
        <dbReference type="Rhea" id="RHEA-COMP:9673"/>
        <dbReference type="ChEBI" id="CHEBI:30616"/>
        <dbReference type="ChEBI" id="CHEBI:32682"/>
        <dbReference type="ChEBI" id="CHEBI:33019"/>
        <dbReference type="ChEBI" id="CHEBI:78442"/>
        <dbReference type="ChEBI" id="CHEBI:78513"/>
        <dbReference type="ChEBI" id="CHEBI:456215"/>
        <dbReference type="EC" id="6.1.1.19"/>
    </reaction>
</comment>
<accession>A0A3G1L1V7</accession>
<reference evidence="15 16" key="1">
    <citation type="submission" date="2016-10" db="EMBL/GenBank/DDBJ databases">
        <title>Complete Genome Sequence of Peptococcaceae strain DCMF.</title>
        <authorList>
            <person name="Edwards R.J."/>
            <person name="Holland S.I."/>
            <person name="Deshpande N.P."/>
            <person name="Wong Y.K."/>
            <person name="Ertan H."/>
            <person name="Manefield M."/>
            <person name="Russell T.L."/>
            <person name="Lee M.J."/>
        </authorList>
    </citation>
    <scope>NUCLEOTIDE SEQUENCE [LARGE SCALE GENOMIC DNA]</scope>
    <source>
        <strain evidence="15 16">DCMF</strain>
    </source>
</reference>
<evidence type="ECO:0000256" key="2">
    <source>
        <dbReference type="ARBA" id="ARBA00005594"/>
    </source>
</evidence>
<evidence type="ECO:0000256" key="5">
    <source>
        <dbReference type="ARBA" id="ARBA00022598"/>
    </source>
</evidence>
<evidence type="ECO:0000259" key="14">
    <source>
        <dbReference type="SMART" id="SM01016"/>
    </source>
</evidence>
<dbReference type="Pfam" id="PF00750">
    <property type="entry name" value="tRNA-synt_1d"/>
    <property type="match status" value="1"/>
</dbReference>
<dbReference type="HAMAP" id="MF_00123">
    <property type="entry name" value="Arg_tRNA_synth"/>
    <property type="match status" value="1"/>
</dbReference>
<keyword evidence="4 11" id="KW-0963">Cytoplasm</keyword>
<dbReference type="NCBIfam" id="TIGR00456">
    <property type="entry name" value="argS"/>
    <property type="match status" value="1"/>
</dbReference>
<dbReference type="EC" id="6.1.1.19" evidence="11"/>
<dbReference type="InterPro" id="IPR035684">
    <property type="entry name" value="ArgRS_core"/>
</dbReference>
<dbReference type="InterPro" id="IPR001412">
    <property type="entry name" value="aa-tRNA-synth_I_CS"/>
</dbReference>
<dbReference type="Gene3D" id="3.40.50.620">
    <property type="entry name" value="HUPs"/>
    <property type="match status" value="1"/>
</dbReference>
<dbReference type="GO" id="GO:0005524">
    <property type="term" value="F:ATP binding"/>
    <property type="evidence" value="ECO:0007669"/>
    <property type="project" value="UniProtKB-UniRule"/>
</dbReference>
<evidence type="ECO:0000256" key="11">
    <source>
        <dbReference type="HAMAP-Rule" id="MF_00123"/>
    </source>
</evidence>
<dbReference type="PROSITE" id="PS00178">
    <property type="entry name" value="AA_TRNA_LIGASE_I"/>
    <property type="match status" value="1"/>
</dbReference>
<keyword evidence="5 11" id="KW-0436">Ligase</keyword>
<dbReference type="GO" id="GO:0006420">
    <property type="term" value="P:arginyl-tRNA aminoacylation"/>
    <property type="evidence" value="ECO:0007669"/>
    <property type="project" value="UniProtKB-UniRule"/>
</dbReference>
<keyword evidence="7 11" id="KW-0067">ATP-binding</keyword>
<evidence type="ECO:0000256" key="10">
    <source>
        <dbReference type="ARBA" id="ARBA00049339"/>
    </source>
</evidence>
<dbReference type="InterPro" id="IPR014729">
    <property type="entry name" value="Rossmann-like_a/b/a_fold"/>
</dbReference>
<dbReference type="Pfam" id="PF03485">
    <property type="entry name" value="Arg_tRNA_synt_N"/>
    <property type="match status" value="1"/>
</dbReference>
<dbReference type="SMART" id="SM01016">
    <property type="entry name" value="Arg_tRNA_synt_N"/>
    <property type="match status" value="1"/>
</dbReference>
<dbReference type="PANTHER" id="PTHR11956:SF5">
    <property type="entry name" value="ARGININE--TRNA LIGASE, CYTOPLASMIC"/>
    <property type="match status" value="1"/>
</dbReference>
<dbReference type="AlphaFoldDB" id="A0A3G1L1V7"/>
<dbReference type="EMBL" id="CP017634">
    <property type="protein sequence ID" value="ATW28641.1"/>
    <property type="molecule type" value="Genomic_DNA"/>
</dbReference>
<dbReference type="GO" id="GO:0005737">
    <property type="term" value="C:cytoplasm"/>
    <property type="evidence" value="ECO:0007669"/>
    <property type="project" value="UniProtKB-SubCell"/>
</dbReference>
<evidence type="ECO:0000256" key="1">
    <source>
        <dbReference type="ARBA" id="ARBA00004496"/>
    </source>
</evidence>
<evidence type="ECO:0000313" key="16">
    <source>
        <dbReference type="Proteomes" id="UP000323521"/>
    </source>
</evidence>
<dbReference type="Gene3D" id="3.30.1360.70">
    <property type="entry name" value="Arginyl tRNA synthetase N-terminal domain"/>
    <property type="match status" value="1"/>
</dbReference>
<dbReference type="FunFam" id="3.30.1360.70:FF:000003">
    <property type="entry name" value="Arginine--tRNA ligase"/>
    <property type="match status" value="1"/>
</dbReference>
<dbReference type="Gene3D" id="1.10.730.10">
    <property type="entry name" value="Isoleucyl-tRNA Synthetase, Domain 1"/>
    <property type="match status" value="1"/>
</dbReference>
<dbReference type="SMART" id="SM00836">
    <property type="entry name" value="DALR_1"/>
    <property type="match status" value="1"/>
</dbReference>
<evidence type="ECO:0000256" key="4">
    <source>
        <dbReference type="ARBA" id="ARBA00022490"/>
    </source>
</evidence>
<protein>
    <recommendedName>
        <fullName evidence="11">Arginine--tRNA ligase</fullName>
        <ecNumber evidence="11">6.1.1.19</ecNumber>
    </recommendedName>
    <alternativeName>
        <fullName evidence="11">Arginyl-tRNA synthetase</fullName>
        <shortName evidence="11">ArgRS</shortName>
    </alternativeName>
</protein>
<proteinExistence type="inferred from homology"/>